<keyword evidence="2" id="KW-1185">Reference proteome</keyword>
<comment type="caution">
    <text evidence="1">The sequence shown here is derived from an EMBL/GenBank/DDBJ whole genome shotgun (WGS) entry which is preliminary data.</text>
</comment>
<proteinExistence type="predicted"/>
<evidence type="ECO:0000313" key="1">
    <source>
        <dbReference type="EMBL" id="KAI3749915.1"/>
    </source>
</evidence>
<dbReference type="Proteomes" id="UP001055811">
    <property type="component" value="Linkage Group LG04"/>
</dbReference>
<name>A0ACB9DTY5_CICIN</name>
<organism evidence="1 2">
    <name type="scientific">Cichorium intybus</name>
    <name type="common">Chicory</name>
    <dbReference type="NCBI Taxonomy" id="13427"/>
    <lineage>
        <taxon>Eukaryota</taxon>
        <taxon>Viridiplantae</taxon>
        <taxon>Streptophyta</taxon>
        <taxon>Embryophyta</taxon>
        <taxon>Tracheophyta</taxon>
        <taxon>Spermatophyta</taxon>
        <taxon>Magnoliopsida</taxon>
        <taxon>eudicotyledons</taxon>
        <taxon>Gunneridae</taxon>
        <taxon>Pentapetalae</taxon>
        <taxon>asterids</taxon>
        <taxon>campanulids</taxon>
        <taxon>Asterales</taxon>
        <taxon>Asteraceae</taxon>
        <taxon>Cichorioideae</taxon>
        <taxon>Cichorieae</taxon>
        <taxon>Cichoriinae</taxon>
        <taxon>Cichorium</taxon>
    </lineage>
</organism>
<dbReference type="EMBL" id="CM042012">
    <property type="protein sequence ID" value="KAI3749915.1"/>
    <property type="molecule type" value="Genomic_DNA"/>
</dbReference>
<evidence type="ECO:0000313" key="2">
    <source>
        <dbReference type="Proteomes" id="UP001055811"/>
    </source>
</evidence>
<gene>
    <name evidence="1" type="ORF">L2E82_20535</name>
</gene>
<sequence length="455" mass="53037">MSLTQEEVIRPIVNFPLSVWGDRVLIYDEHVEHAGMEQVVKDLKQDVRKDIMATLDVPMEHTNLLRMIDAIQRLGIAYYFEEEIEKSLQHIYDAYGDDWNGGSPSLWFRLLRQHGFYVSSDVFNTYKDENGAFKESLKNDVQSMLELYEATYMRVQGEVVLDDALVFTRTHLGEISKDSVQSNSTLSVHIQEALKQPIQKRLPRLEALRYILFYEKQAFHSKSLLKLGKLGYNLLQSLHKKELSQISKWWKGLDVPNNLPYARDRMVECYFWALGVYFEPQYSRARMFLTKVISMATILDDTYDAYGTYEELKIFTEAIQRWSITCLDMLPEYMKLVYQGLLDIYKEMEEIMGNEGKSYHLVYAKESMKEFIRSYMTEAKWANEGYVPTIEEHMSVSFISSGYSMLATTCFVGMGDIVTDESFKWALTKPLLVKASCQIARLMDDIFSQQVQEME</sequence>
<accession>A0ACB9DTY5</accession>
<protein>
    <submittedName>
        <fullName evidence="1">Uncharacterized protein</fullName>
    </submittedName>
</protein>
<reference evidence="2" key="1">
    <citation type="journal article" date="2022" name="Mol. Ecol. Resour.">
        <title>The genomes of chicory, endive, great burdock and yacon provide insights into Asteraceae palaeo-polyploidization history and plant inulin production.</title>
        <authorList>
            <person name="Fan W."/>
            <person name="Wang S."/>
            <person name="Wang H."/>
            <person name="Wang A."/>
            <person name="Jiang F."/>
            <person name="Liu H."/>
            <person name="Zhao H."/>
            <person name="Xu D."/>
            <person name="Zhang Y."/>
        </authorList>
    </citation>
    <scope>NUCLEOTIDE SEQUENCE [LARGE SCALE GENOMIC DNA]</scope>
    <source>
        <strain evidence="2">cv. Punajuju</strain>
    </source>
</reference>
<reference evidence="1 2" key="2">
    <citation type="journal article" date="2022" name="Mol. Ecol. Resour.">
        <title>The genomes of chicory, endive, great burdock and yacon provide insights into Asteraceae paleo-polyploidization history and plant inulin production.</title>
        <authorList>
            <person name="Fan W."/>
            <person name="Wang S."/>
            <person name="Wang H."/>
            <person name="Wang A."/>
            <person name="Jiang F."/>
            <person name="Liu H."/>
            <person name="Zhao H."/>
            <person name="Xu D."/>
            <person name="Zhang Y."/>
        </authorList>
    </citation>
    <scope>NUCLEOTIDE SEQUENCE [LARGE SCALE GENOMIC DNA]</scope>
    <source>
        <strain evidence="2">cv. Punajuju</strain>
        <tissue evidence="1">Leaves</tissue>
    </source>
</reference>